<dbReference type="GO" id="GO:0016485">
    <property type="term" value="P:protein processing"/>
    <property type="evidence" value="ECO:0007669"/>
    <property type="project" value="TreeGrafter"/>
</dbReference>
<dbReference type="Pfam" id="PF01431">
    <property type="entry name" value="Peptidase_M13"/>
    <property type="match status" value="1"/>
</dbReference>
<keyword evidence="8" id="KW-1133">Transmembrane helix</keyword>
<dbReference type="RefSeq" id="XP_032820142.1">
    <property type="nucleotide sequence ID" value="XM_032964251.1"/>
</dbReference>
<dbReference type="PROSITE" id="PS51885">
    <property type="entry name" value="NEPRILYSIN"/>
    <property type="match status" value="1"/>
</dbReference>
<comment type="cofactor">
    <cofactor evidence="1">
        <name>Zn(2+)</name>
        <dbReference type="ChEBI" id="CHEBI:29105"/>
    </cofactor>
</comment>
<dbReference type="PANTHER" id="PTHR11733:SF133">
    <property type="entry name" value="PHOSPHATE-REGULATING NEUTRAL ENDOPEPTIDASE PHEX"/>
    <property type="match status" value="1"/>
</dbReference>
<dbReference type="Gene3D" id="3.40.390.10">
    <property type="entry name" value="Collagenase (Catalytic Domain)"/>
    <property type="match status" value="1"/>
</dbReference>
<name>A0AAJ7TP90_PETMA</name>
<dbReference type="InterPro" id="IPR042089">
    <property type="entry name" value="Peptidase_M13_dom_2"/>
</dbReference>
<evidence type="ECO:0000256" key="5">
    <source>
        <dbReference type="ARBA" id="ARBA00022833"/>
    </source>
</evidence>
<dbReference type="InterPro" id="IPR008753">
    <property type="entry name" value="Peptidase_M13_N"/>
</dbReference>
<dbReference type="InterPro" id="IPR018497">
    <property type="entry name" value="Peptidase_M13_C"/>
</dbReference>
<keyword evidence="8" id="KW-0812">Transmembrane</keyword>
<dbReference type="PANTHER" id="PTHR11733">
    <property type="entry name" value="ZINC METALLOPROTEASE FAMILY M13 NEPRILYSIN-RELATED"/>
    <property type="match status" value="1"/>
</dbReference>
<evidence type="ECO:0000256" key="8">
    <source>
        <dbReference type="SAM" id="Phobius"/>
    </source>
</evidence>
<keyword evidence="2" id="KW-0645">Protease</keyword>
<dbReference type="InterPro" id="IPR024079">
    <property type="entry name" value="MetalloPept_cat_dom_sf"/>
</dbReference>
<proteinExistence type="predicted"/>
<dbReference type="Proteomes" id="UP001318040">
    <property type="component" value="Chromosome 31"/>
</dbReference>
<feature type="domain" description="Peptidase M13 N-terminal" evidence="10">
    <location>
        <begin position="124"/>
        <end position="546"/>
    </location>
</feature>
<keyword evidence="8" id="KW-0472">Membrane</keyword>
<dbReference type="CTD" id="5251"/>
<keyword evidence="5" id="KW-0862">Zinc</keyword>
<dbReference type="InterPro" id="IPR000718">
    <property type="entry name" value="Peptidase_M13"/>
</dbReference>
<dbReference type="PRINTS" id="PR00786">
    <property type="entry name" value="NEPRILYSIN"/>
</dbReference>
<dbReference type="Pfam" id="PF05649">
    <property type="entry name" value="Peptidase_M13_N"/>
    <property type="match status" value="1"/>
</dbReference>
<evidence type="ECO:0000259" key="9">
    <source>
        <dbReference type="Pfam" id="PF01431"/>
    </source>
</evidence>
<dbReference type="KEGG" id="pmrn:116947930"/>
<dbReference type="GO" id="GO:0004222">
    <property type="term" value="F:metalloendopeptidase activity"/>
    <property type="evidence" value="ECO:0007669"/>
    <property type="project" value="InterPro"/>
</dbReference>
<feature type="compositionally biased region" description="Gly residues" evidence="7">
    <location>
        <begin position="50"/>
        <end position="61"/>
    </location>
</feature>
<dbReference type="CDD" id="cd08662">
    <property type="entry name" value="M13"/>
    <property type="match status" value="1"/>
</dbReference>
<evidence type="ECO:0000313" key="11">
    <source>
        <dbReference type="Proteomes" id="UP001318040"/>
    </source>
</evidence>
<protein>
    <submittedName>
        <fullName evidence="12">Phosphate-regulating neutral endopeptidase PHEX</fullName>
    </submittedName>
</protein>
<evidence type="ECO:0000256" key="4">
    <source>
        <dbReference type="ARBA" id="ARBA00022801"/>
    </source>
</evidence>
<accession>A0AAJ7TP90</accession>
<organism evidence="11 12">
    <name type="scientific">Petromyzon marinus</name>
    <name type="common">Sea lamprey</name>
    <dbReference type="NCBI Taxonomy" id="7757"/>
    <lineage>
        <taxon>Eukaryota</taxon>
        <taxon>Metazoa</taxon>
        <taxon>Chordata</taxon>
        <taxon>Craniata</taxon>
        <taxon>Vertebrata</taxon>
        <taxon>Cyclostomata</taxon>
        <taxon>Hyperoartia</taxon>
        <taxon>Petromyzontiformes</taxon>
        <taxon>Petromyzontidae</taxon>
        <taxon>Petromyzon</taxon>
    </lineage>
</organism>
<sequence length="816" mass="92094">MRDPPLGFRAPPMARGGAGRRSARILTRSLAAMEPGGEPGGDTECEMGSARGGSARGGSARGGSARGGSCALGAALCTAFIIIFGILAVVNRLIVIAPADVCTTAECVEAAAAVMQKLDWSTDPCDNFFRFSCAGWVRANPIPEDASTYGTYSHVRKQVDLKLKELLERDSDEHTELEAIRRAKVMYRSCMNESLIEDLDTAPLLQLLSHPMLRWPVLSSTVGCRDSSEGLAACPHREPSSEAEPWDAGAFDLRETLAVLSRNFSHSILMSLHLGTDDKSSAHYILKFDQASLILPAREDYTTNSTQAVTHRQALLRLLVDIALMLGAESRTAHEDMGAILNFEVQLANILVPRENRTSEALYNRYTVAELQDLIPQFDWLRFMKAAIDTQERYPELNALNSSEPVIVCVPTYFQSLFELLGHTDKRVVANYVVGRLVMNRVRSLSQRFLQRHLQFHQVVMGTRSVQARWDLCVNLVEAMMPSVMGRLFVDAHFQEEKKELMEKLVDGIRWAFVDMLETENTWMDVPTKQKATEKADAVLARMGYPDYIKNNTYINEEVKMLRLREDDYFGNVLQLLQNMAQHDFHWLRRRVSKTEWYTNPTTVNAFYSATTNQILFPAGELQKPFFWGDKYPMSLNYGAIGVIVGHEFTHGFDNNGRKYDKHGNLHQWWSNTSIARFSEKAQCMIEQYNNYYWKEAQLPLKGKRTLGENIADSGGVREAFRAYRKWIKDSRGGQEEPLLPGLNLTHNQLFFISYAHVRCQAHRPGEARQMVLVGAHSPPEFRVLGSMSNFPEFARAFQCAEGTTMNRGKQACRVW</sequence>
<dbReference type="Gene3D" id="1.10.1380.10">
    <property type="entry name" value="Neutral endopeptidase , domain2"/>
    <property type="match status" value="1"/>
</dbReference>
<keyword evidence="11" id="KW-1185">Reference proteome</keyword>
<evidence type="ECO:0000259" key="10">
    <source>
        <dbReference type="Pfam" id="PF05649"/>
    </source>
</evidence>
<keyword evidence="6" id="KW-0482">Metalloprotease</keyword>
<evidence type="ECO:0000256" key="2">
    <source>
        <dbReference type="ARBA" id="ARBA00022670"/>
    </source>
</evidence>
<keyword evidence="4" id="KW-0378">Hydrolase</keyword>
<evidence type="ECO:0000256" key="3">
    <source>
        <dbReference type="ARBA" id="ARBA00022723"/>
    </source>
</evidence>
<feature type="domain" description="Peptidase M13 C-terminal" evidence="9">
    <location>
        <begin position="605"/>
        <end position="811"/>
    </location>
</feature>
<evidence type="ECO:0000256" key="1">
    <source>
        <dbReference type="ARBA" id="ARBA00001947"/>
    </source>
</evidence>
<dbReference type="AlphaFoldDB" id="A0AAJ7TP90"/>
<dbReference type="GO" id="GO:0046872">
    <property type="term" value="F:metal ion binding"/>
    <property type="evidence" value="ECO:0007669"/>
    <property type="project" value="UniProtKB-KW"/>
</dbReference>
<dbReference type="SUPFAM" id="SSF55486">
    <property type="entry name" value="Metalloproteases ('zincins'), catalytic domain"/>
    <property type="match status" value="1"/>
</dbReference>
<evidence type="ECO:0000256" key="6">
    <source>
        <dbReference type="ARBA" id="ARBA00023049"/>
    </source>
</evidence>
<dbReference type="GO" id="GO:0005886">
    <property type="term" value="C:plasma membrane"/>
    <property type="evidence" value="ECO:0007669"/>
    <property type="project" value="TreeGrafter"/>
</dbReference>
<feature type="transmembrane region" description="Helical" evidence="8">
    <location>
        <begin position="70"/>
        <end position="90"/>
    </location>
</feature>
<keyword evidence="3" id="KW-0479">Metal-binding</keyword>
<feature type="region of interest" description="Disordered" evidence="7">
    <location>
        <begin position="1"/>
        <end position="61"/>
    </location>
</feature>
<evidence type="ECO:0000256" key="7">
    <source>
        <dbReference type="SAM" id="MobiDB-lite"/>
    </source>
</evidence>
<gene>
    <name evidence="12" type="primary">PHEX</name>
</gene>
<reference evidence="12" key="1">
    <citation type="submission" date="2025-08" db="UniProtKB">
        <authorList>
            <consortium name="RefSeq"/>
        </authorList>
    </citation>
    <scope>IDENTIFICATION</scope>
    <source>
        <tissue evidence="12">Sperm</tissue>
    </source>
</reference>
<evidence type="ECO:0000313" key="12">
    <source>
        <dbReference type="RefSeq" id="XP_032820142.1"/>
    </source>
</evidence>